<dbReference type="EMBL" id="AMZH03001064">
    <property type="protein sequence ID" value="RRT80770.1"/>
    <property type="molecule type" value="Genomic_DNA"/>
</dbReference>
<feature type="transmembrane region" description="Helical" evidence="1">
    <location>
        <begin position="20"/>
        <end position="40"/>
    </location>
</feature>
<evidence type="ECO:0000313" key="2">
    <source>
        <dbReference type="EMBL" id="RRT80770.1"/>
    </source>
</evidence>
<dbReference type="Proteomes" id="UP000287651">
    <property type="component" value="Unassembled WGS sequence"/>
</dbReference>
<keyword evidence="1" id="KW-1133">Transmembrane helix</keyword>
<accession>A0A427AWY9</accession>
<keyword evidence="1" id="KW-0472">Membrane</keyword>
<reference evidence="2 3" key="1">
    <citation type="journal article" date="2014" name="Agronomy (Basel)">
        <title>A Draft Genome Sequence for Ensete ventricosum, the Drought-Tolerant Tree Against Hunger.</title>
        <authorList>
            <person name="Harrison J."/>
            <person name="Moore K.A."/>
            <person name="Paszkiewicz K."/>
            <person name="Jones T."/>
            <person name="Grant M."/>
            <person name="Ambacheew D."/>
            <person name="Muzemil S."/>
            <person name="Studholme D.J."/>
        </authorList>
    </citation>
    <scope>NUCLEOTIDE SEQUENCE [LARGE SCALE GENOMIC DNA]</scope>
</reference>
<organism evidence="2 3">
    <name type="scientific">Ensete ventricosum</name>
    <name type="common">Abyssinian banana</name>
    <name type="synonym">Musa ensete</name>
    <dbReference type="NCBI Taxonomy" id="4639"/>
    <lineage>
        <taxon>Eukaryota</taxon>
        <taxon>Viridiplantae</taxon>
        <taxon>Streptophyta</taxon>
        <taxon>Embryophyta</taxon>
        <taxon>Tracheophyta</taxon>
        <taxon>Spermatophyta</taxon>
        <taxon>Magnoliopsida</taxon>
        <taxon>Liliopsida</taxon>
        <taxon>Zingiberales</taxon>
        <taxon>Musaceae</taxon>
        <taxon>Ensete</taxon>
    </lineage>
</organism>
<evidence type="ECO:0000313" key="3">
    <source>
        <dbReference type="Proteomes" id="UP000287651"/>
    </source>
</evidence>
<dbReference type="AlphaFoldDB" id="A0A427AWY9"/>
<name>A0A427AWY9_ENSVE</name>
<protein>
    <submittedName>
        <fullName evidence="2">Uncharacterized protein</fullName>
    </submittedName>
</protein>
<gene>
    <name evidence="2" type="ORF">B296_00003112</name>
</gene>
<sequence length="73" mass="7937">MSAANSSSGDARGGGTSPQLSLSQFNFLVLYCGVSCFLFISISSHSVCFFWIFFFFFFCCKLISTSGFSLVSV</sequence>
<evidence type="ECO:0000256" key="1">
    <source>
        <dbReference type="SAM" id="Phobius"/>
    </source>
</evidence>
<proteinExistence type="predicted"/>
<keyword evidence="1" id="KW-0812">Transmembrane</keyword>
<comment type="caution">
    <text evidence="2">The sequence shown here is derived from an EMBL/GenBank/DDBJ whole genome shotgun (WGS) entry which is preliminary data.</text>
</comment>
<feature type="transmembrane region" description="Helical" evidence="1">
    <location>
        <begin position="47"/>
        <end position="71"/>
    </location>
</feature>